<dbReference type="KEGG" id="tsv:DSM104635_01391"/>
<dbReference type="EMBL" id="CP047045">
    <property type="protein sequence ID" value="QGZ94572.1"/>
    <property type="molecule type" value="Genomic_DNA"/>
</dbReference>
<dbReference type="Pfam" id="PF00903">
    <property type="entry name" value="Glyoxalase"/>
    <property type="match status" value="1"/>
</dbReference>
<protein>
    <submittedName>
        <fullName evidence="2">Glyoxalase-like domain protein</fullName>
    </submittedName>
</protein>
<feature type="domain" description="Glyoxalase/fosfomycin resistance/dioxygenase" evidence="1">
    <location>
        <begin position="20"/>
        <end position="128"/>
    </location>
</feature>
<dbReference type="InterPro" id="IPR029068">
    <property type="entry name" value="Glyas_Bleomycin-R_OHBP_Dase"/>
</dbReference>
<proteinExistence type="predicted"/>
<reference evidence="3" key="1">
    <citation type="submission" date="2019-12" db="EMBL/GenBank/DDBJ databases">
        <title>Complete genome of Terracaulis silvestris 0127_4.</title>
        <authorList>
            <person name="Vieira S."/>
            <person name="Riedel T."/>
            <person name="Sproer C."/>
            <person name="Pascual J."/>
            <person name="Boedeker C."/>
            <person name="Overmann J."/>
        </authorList>
    </citation>
    <scope>NUCLEOTIDE SEQUENCE [LARGE SCALE GENOMIC DNA]</scope>
    <source>
        <strain evidence="3">0127_4</strain>
    </source>
</reference>
<evidence type="ECO:0000259" key="1">
    <source>
        <dbReference type="Pfam" id="PF00903"/>
    </source>
</evidence>
<dbReference type="RefSeq" id="WP_158765501.1">
    <property type="nucleotide sequence ID" value="NZ_CP047045.1"/>
</dbReference>
<dbReference type="AlphaFoldDB" id="A0A6I6MSC3"/>
<gene>
    <name evidence="2" type="ORF">DSM104635_01391</name>
</gene>
<evidence type="ECO:0000313" key="2">
    <source>
        <dbReference type="EMBL" id="QGZ94572.1"/>
    </source>
</evidence>
<dbReference type="Proteomes" id="UP000431269">
    <property type="component" value="Chromosome"/>
</dbReference>
<evidence type="ECO:0000313" key="3">
    <source>
        <dbReference type="Proteomes" id="UP000431269"/>
    </source>
</evidence>
<name>A0A6I6MSC3_9CAUL</name>
<dbReference type="SUPFAM" id="SSF54593">
    <property type="entry name" value="Glyoxalase/Bleomycin resistance protein/Dihydroxybiphenyl dioxygenase"/>
    <property type="match status" value="1"/>
</dbReference>
<sequence>MPDVKVKFVAGFGPIVKDGASKALYGDALGIALEQQGDIEGYYHSEKLDGVRHFALWPLSQAAQSCFGADAWPSHTSAPNAWIEFDVDDVAEACAALKARGYTLLVDAREEPWGQTVGRLLSPEGLLVGVTFTPWMR</sequence>
<accession>A0A6I6MSC3</accession>
<dbReference type="InterPro" id="IPR004360">
    <property type="entry name" value="Glyas_Fos-R_dOase_dom"/>
</dbReference>
<keyword evidence="3" id="KW-1185">Reference proteome</keyword>
<organism evidence="2 3">
    <name type="scientific">Terricaulis silvestris</name>
    <dbReference type="NCBI Taxonomy" id="2686094"/>
    <lineage>
        <taxon>Bacteria</taxon>
        <taxon>Pseudomonadati</taxon>
        <taxon>Pseudomonadota</taxon>
        <taxon>Alphaproteobacteria</taxon>
        <taxon>Caulobacterales</taxon>
        <taxon>Caulobacteraceae</taxon>
        <taxon>Terricaulis</taxon>
    </lineage>
</organism>
<dbReference type="Gene3D" id="3.10.180.10">
    <property type="entry name" value="2,3-Dihydroxybiphenyl 1,2-Dioxygenase, domain 1"/>
    <property type="match status" value="1"/>
</dbReference>